<evidence type="ECO:0000256" key="1">
    <source>
        <dbReference type="SAM" id="SignalP"/>
    </source>
</evidence>
<name>A0ABD3DPW1_9LAMI</name>
<gene>
    <name evidence="2" type="ORF">CASFOL_014472</name>
</gene>
<protein>
    <recommendedName>
        <fullName evidence="4">Secreted protein</fullName>
    </recommendedName>
</protein>
<feature type="signal peptide" evidence="1">
    <location>
        <begin position="1"/>
        <end position="23"/>
    </location>
</feature>
<keyword evidence="3" id="KW-1185">Reference proteome</keyword>
<dbReference type="EMBL" id="JAVIJP010000016">
    <property type="protein sequence ID" value="KAL3643657.1"/>
    <property type="molecule type" value="Genomic_DNA"/>
</dbReference>
<feature type="chain" id="PRO_5044758772" description="Secreted protein" evidence="1">
    <location>
        <begin position="24"/>
        <end position="129"/>
    </location>
</feature>
<comment type="caution">
    <text evidence="2">The sequence shown here is derived from an EMBL/GenBank/DDBJ whole genome shotgun (WGS) entry which is preliminary data.</text>
</comment>
<organism evidence="2 3">
    <name type="scientific">Castilleja foliolosa</name>
    <dbReference type="NCBI Taxonomy" id="1961234"/>
    <lineage>
        <taxon>Eukaryota</taxon>
        <taxon>Viridiplantae</taxon>
        <taxon>Streptophyta</taxon>
        <taxon>Embryophyta</taxon>
        <taxon>Tracheophyta</taxon>
        <taxon>Spermatophyta</taxon>
        <taxon>Magnoliopsida</taxon>
        <taxon>eudicotyledons</taxon>
        <taxon>Gunneridae</taxon>
        <taxon>Pentapetalae</taxon>
        <taxon>asterids</taxon>
        <taxon>lamiids</taxon>
        <taxon>Lamiales</taxon>
        <taxon>Orobanchaceae</taxon>
        <taxon>Pedicularideae</taxon>
        <taxon>Castillejinae</taxon>
        <taxon>Castilleja</taxon>
    </lineage>
</organism>
<proteinExistence type="predicted"/>
<accession>A0ABD3DPW1</accession>
<keyword evidence="1" id="KW-0732">Signal</keyword>
<reference evidence="3" key="1">
    <citation type="journal article" date="2024" name="IScience">
        <title>Strigolactones Initiate the Formation of Haustorium-like Structures in Castilleja.</title>
        <authorList>
            <person name="Buerger M."/>
            <person name="Peterson D."/>
            <person name="Chory J."/>
        </authorList>
    </citation>
    <scope>NUCLEOTIDE SEQUENCE [LARGE SCALE GENOMIC DNA]</scope>
</reference>
<dbReference type="AlphaFoldDB" id="A0ABD3DPW1"/>
<sequence length="129" mass="13970">MLSLVVTSLLLQWFDAPAVRTEAEGLIKALHGGVLRSACCCDSKLRSTRSGVDLGLIELRSSRSGPLSFIVSGRGWRLAVVHVRRLYCDVALQLTRPVTGCSKMLAVEFRQAKMWIGEDLDGAAVKVGA</sequence>
<evidence type="ECO:0008006" key="4">
    <source>
        <dbReference type="Google" id="ProtNLM"/>
    </source>
</evidence>
<evidence type="ECO:0000313" key="3">
    <source>
        <dbReference type="Proteomes" id="UP001632038"/>
    </source>
</evidence>
<dbReference type="Proteomes" id="UP001632038">
    <property type="component" value="Unassembled WGS sequence"/>
</dbReference>
<evidence type="ECO:0000313" key="2">
    <source>
        <dbReference type="EMBL" id="KAL3643657.1"/>
    </source>
</evidence>